<keyword evidence="2" id="KW-0812">Transmembrane</keyword>
<keyword evidence="2" id="KW-0472">Membrane</keyword>
<dbReference type="EMBL" id="QGDH01000013">
    <property type="protein sequence ID" value="RAR15312.1"/>
    <property type="molecule type" value="Genomic_DNA"/>
</dbReference>
<keyword evidence="2" id="KW-1133">Transmembrane helix</keyword>
<accession>A0A364NDH2</accession>
<dbReference type="AlphaFoldDB" id="A0A364NDH2"/>
<evidence type="ECO:0000256" key="2">
    <source>
        <dbReference type="SAM" id="Phobius"/>
    </source>
</evidence>
<feature type="compositionally biased region" description="Low complexity" evidence="1">
    <location>
        <begin position="41"/>
        <end position="89"/>
    </location>
</feature>
<feature type="region of interest" description="Disordered" evidence="1">
    <location>
        <begin position="399"/>
        <end position="428"/>
    </location>
</feature>
<evidence type="ECO:0000313" key="4">
    <source>
        <dbReference type="Proteomes" id="UP000249619"/>
    </source>
</evidence>
<evidence type="ECO:0000256" key="1">
    <source>
        <dbReference type="SAM" id="MobiDB-lite"/>
    </source>
</evidence>
<feature type="transmembrane region" description="Helical" evidence="2">
    <location>
        <begin position="181"/>
        <end position="201"/>
    </location>
</feature>
<name>A0A364NDH2_STELY</name>
<comment type="caution">
    <text evidence="3">The sequence shown here is derived from an EMBL/GenBank/DDBJ whole genome shotgun (WGS) entry which is preliminary data.</text>
</comment>
<evidence type="ECO:0000313" key="3">
    <source>
        <dbReference type="EMBL" id="RAR15312.1"/>
    </source>
</evidence>
<dbReference type="OrthoDB" id="5279542at2759"/>
<dbReference type="Proteomes" id="UP000249619">
    <property type="component" value="Unassembled WGS sequence"/>
</dbReference>
<feature type="transmembrane region" description="Helical" evidence="2">
    <location>
        <begin position="285"/>
        <end position="309"/>
    </location>
</feature>
<feature type="region of interest" description="Disordered" evidence="1">
    <location>
        <begin position="1"/>
        <end position="93"/>
    </location>
</feature>
<organism evidence="3 4">
    <name type="scientific">Stemphylium lycopersici</name>
    <name type="common">Tomato gray leaf spot disease fungus</name>
    <name type="synonym">Thyrospora lycopersici</name>
    <dbReference type="NCBI Taxonomy" id="183478"/>
    <lineage>
        <taxon>Eukaryota</taxon>
        <taxon>Fungi</taxon>
        <taxon>Dikarya</taxon>
        <taxon>Ascomycota</taxon>
        <taxon>Pezizomycotina</taxon>
        <taxon>Dothideomycetes</taxon>
        <taxon>Pleosporomycetidae</taxon>
        <taxon>Pleosporales</taxon>
        <taxon>Pleosporineae</taxon>
        <taxon>Pleosporaceae</taxon>
        <taxon>Stemphylium</taxon>
    </lineage>
</organism>
<reference evidence="4" key="1">
    <citation type="submission" date="2018-05" db="EMBL/GenBank/DDBJ databases">
        <title>Draft genome sequence of Stemphylium lycopersici strain CIDEFI 213.</title>
        <authorList>
            <person name="Medina R."/>
            <person name="Franco M.E.E."/>
            <person name="Lucentini C.G."/>
            <person name="Saparrat M.C.N."/>
            <person name="Balatti P.A."/>
        </authorList>
    </citation>
    <scope>NUCLEOTIDE SEQUENCE [LARGE SCALE GENOMIC DNA]</scope>
    <source>
        <strain evidence="4">CIDEFI 213</strain>
    </source>
</reference>
<feature type="transmembrane region" description="Helical" evidence="2">
    <location>
        <begin position="144"/>
        <end position="169"/>
    </location>
</feature>
<proteinExistence type="predicted"/>
<protein>
    <submittedName>
        <fullName evidence="3">Uncharacterized protein</fullName>
    </submittedName>
</protein>
<feature type="compositionally biased region" description="Low complexity" evidence="1">
    <location>
        <begin position="1"/>
        <end position="31"/>
    </location>
</feature>
<feature type="transmembrane region" description="Helical" evidence="2">
    <location>
        <begin position="110"/>
        <end position="132"/>
    </location>
</feature>
<sequence>MSTAQPPTAAPQASGASAASSSAQAPVSQSPALPPRSVSRPASTSPNTNATSNANTVPTPATQTAGAPIPGPTATPAAAPPATTTATPTDDSLSFNEKLNVGDRYWKFKFAGMAILVITGLVGIGCIAWLMASRPVYDGYGSYWGLWPTLVTWSISIAWCAICAIIFVVRKRPVHPGVRVSMELLLWLSFIVTALFALFTLQSLMDYGLYGGPDSWGYDYGSSDGDYVLAPNNTWVWEPDSSYVSGSRDCSGMYSVYSELNFSNCAEQDAFINKLWAEKPHRVDVNMTAVVCQFFGLALHFALFVWACVDCHRYNRTKVSKDAERIAAGIVQTMINNGAIVPPPGQAFAKPGMAQGMYYQVPPQGYSMQPMYMQQAPGQHQPFGQPQQMGQQPYMVPRQYPMGQPPMTGPAMGAPGPSNEKGAGPRYA</sequence>
<gene>
    <name evidence="3" type="ORF">DDE83_001346</name>
</gene>
<keyword evidence="4" id="KW-1185">Reference proteome</keyword>
<dbReference type="STRING" id="183478.A0A364NDH2"/>